<evidence type="ECO:0000313" key="4">
    <source>
        <dbReference type="Proteomes" id="UP000651010"/>
    </source>
</evidence>
<evidence type="ECO:0000256" key="2">
    <source>
        <dbReference type="SAM" id="SignalP"/>
    </source>
</evidence>
<comment type="caution">
    <text evidence="3">The sequence shown here is derived from an EMBL/GenBank/DDBJ whole genome shotgun (WGS) entry which is preliminary data.</text>
</comment>
<feature type="region of interest" description="Disordered" evidence="1">
    <location>
        <begin position="48"/>
        <end position="79"/>
    </location>
</feature>
<evidence type="ECO:0000313" key="3">
    <source>
        <dbReference type="EMBL" id="MBE1159256.1"/>
    </source>
</evidence>
<feature type="signal peptide" evidence="2">
    <location>
        <begin position="1"/>
        <end position="19"/>
    </location>
</feature>
<dbReference type="Pfam" id="PF11006">
    <property type="entry name" value="DUF2845"/>
    <property type="match status" value="1"/>
</dbReference>
<keyword evidence="2" id="KW-0732">Signal</keyword>
<evidence type="ECO:0000256" key="1">
    <source>
        <dbReference type="SAM" id="MobiDB-lite"/>
    </source>
</evidence>
<keyword evidence="4" id="KW-1185">Reference proteome</keyword>
<name>A0ABR9G5D5_9GAMM</name>
<dbReference type="EMBL" id="JACZZA010000001">
    <property type="protein sequence ID" value="MBE1159256.1"/>
    <property type="molecule type" value="Genomic_DNA"/>
</dbReference>
<proteinExistence type="predicted"/>
<reference evidence="3 4" key="1">
    <citation type="submission" date="2020-09" db="EMBL/GenBank/DDBJ databases">
        <title>Dyella sp. 7MK23 isolated from forest soil.</title>
        <authorList>
            <person name="Fu J."/>
        </authorList>
    </citation>
    <scope>NUCLEOTIDE SEQUENCE [LARGE SCALE GENOMIC DNA]</scope>
    <source>
        <strain evidence="3 4">7MK23</strain>
    </source>
</reference>
<dbReference type="RefSeq" id="WP_192554093.1">
    <property type="nucleotide sequence ID" value="NZ_JACZZA010000001.1"/>
</dbReference>
<dbReference type="Proteomes" id="UP000651010">
    <property type="component" value="Unassembled WGS sequence"/>
</dbReference>
<accession>A0ABR9G5D5</accession>
<feature type="chain" id="PRO_5045800107" evidence="2">
    <location>
        <begin position="20"/>
        <end position="106"/>
    </location>
</feature>
<dbReference type="InterPro" id="IPR021268">
    <property type="entry name" value="DUF2845"/>
</dbReference>
<gene>
    <name evidence="3" type="ORF">IGX34_02590</name>
</gene>
<organism evidence="3 4">
    <name type="scientific">Dyella acidiphila</name>
    <dbReference type="NCBI Taxonomy" id="2775866"/>
    <lineage>
        <taxon>Bacteria</taxon>
        <taxon>Pseudomonadati</taxon>
        <taxon>Pseudomonadota</taxon>
        <taxon>Gammaproteobacteria</taxon>
        <taxon>Lysobacterales</taxon>
        <taxon>Rhodanobacteraceae</taxon>
        <taxon>Dyella</taxon>
    </lineage>
</organism>
<sequence>MHRYVLFAFLLTCSAGAHALESIRIGSQVLSVGDSAARVRELMGKPVVHSRGSAAKSARKARKPVGQSKRAAAKEQGEQWQYRREGHTTIFTIANGKLVHIEDMAR</sequence>
<protein>
    <submittedName>
        <fullName evidence="3">DUF2845 domain-containing protein</fullName>
    </submittedName>
</protein>